<evidence type="ECO:0000256" key="8">
    <source>
        <dbReference type="ARBA" id="ARBA00047386"/>
    </source>
</evidence>
<dbReference type="EMBL" id="FTPS01000001">
    <property type="protein sequence ID" value="SIT84491.1"/>
    <property type="molecule type" value="Genomic_DNA"/>
</dbReference>
<protein>
    <recommendedName>
        <fullName evidence="9">ATP-dependent dethiobiotin synthetase BioD</fullName>
        <ecNumber evidence="9">6.3.3.3</ecNumber>
    </recommendedName>
    <alternativeName>
        <fullName evidence="9">DTB synthetase</fullName>
        <shortName evidence="9">DTBS</shortName>
    </alternativeName>
    <alternativeName>
        <fullName evidence="9">Dethiobiotin synthase</fullName>
    </alternativeName>
</protein>
<evidence type="ECO:0000256" key="6">
    <source>
        <dbReference type="ARBA" id="ARBA00022840"/>
    </source>
</evidence>
<dbReference type="InterPro" id="IPR027417">
    <property type="entry name" value="P-loop_NTPase"/>
</dbReference>
<comment type="cofactor">
    <cofactor evidence="9">
        <name>Mg(2+)</name>
        <dbReference type="ChEBI" id="CHEBI:18420"/>
    </cofactor>
</comment>
<dbReference type="PIRSF" id="PIRSF006755">
    <property type="entry name" value="DTB_synth"/>
    <property type="match status" value="1"/>
</dbReference>
<dbReference type="OrthoDB" id="9802097at2"/>
<keyword evidence="11" id="KW-1185">Reference proteome</keyword>
<dbReference type="Proteomes" id="UP000192455">
    <property type="component" value="Unassembled WGS sequence"/>
</dbReference>
<keyword evidence="2 9" id="KW-0436">Ligase</keyword>
<comment type="catalytic activity">
    <reaction evidence="9">
        <text>(7R,8S)-7,8-diammoniononanoate + CO2 + ATP = (4R,5S)-dethiobiotin + ADP + phosphate + 3 H(+)</text>
        <dbReference type="Rhea" id="RHEA:15805"/>
        <dbReference type="ChEBI" id="CHEBI:15378"/>
        <dbReference type="ChEBI" id="CHEBI:16526"/>
        <dbReference type="ChEBI" id="CHEBI:30616"/>
        <dbReference type="ChEBI" id="CHEBI:43474"/>
        <dbReference type="ChEBI" id="CHEBI:149469"/>
        <dbReference type="ChEBI" id="CHEBI:149473"/>
        <dbReference type="ChEBI" id="CHEBI:456216"/>
        <dbReference type="EC" id="6.3.3.3"/>
    </reaction>
</comment>
<dbReference type="Gene3D" id="3.40.50.300">
    <property type="entry name" value="P-loop containing nucleotide triphosphate hydrolases"/>
    <property type="match status" value="1"/>
</dbReference>
<evidence type="ECO:0000256" key="3">
    <source>
        <dbReference type="ARBA" id="ARBA00022723"/>
    </source>
</evidence>
<comment type="catalytic activity">
    <reaction evidence="8">
        <text>(7R,8S)-8-amino-7-(carboxyamino)nonanoate + ATP = (4R,5S)-dethiobiotin + ADP + phosphate + H(+)</text>
        <dbReference type="Rhea" id="RHEA:63684"/>
        <dbReference type="ChEBI" id="CHEBI:15378"/>
        <dbReference type="ChEBI" id="CHEBI:30616"/>
        <dbReference type="ChEBI" id="CHEBI:43474"/>
        <dbReference type="ChEBI" id="CHEBI:149470"/>
        <dbReference type="ChEBI" id="CHEBI:149473"/>
        <dbReference type="ChEBI" id="CHEBI:456216"/>
    </reaction>
</comment>
<keyword evidence="5 9" id="KW-0093">Biotin biosynthesis</keyword>
<comment type="pathway">
    <text evidence="9">Cofactor biosynthesis; biotin biosynthesis; biotin from 7,8-diaminononanoate: step 1/2.</text>
</comment>
<comment type="function">
    <text evidence="9">Catalyzes a mechanistically unusual reaction, the ATP-dependent insertion of CO2 between the N7 and N8 nitrogen atoms of 7,8-diaminopelargonic acid (DAPA, also called 7,8-diammoniononanoate) to form a ureido ring.</text>
</comment>
<evidence type="ECO:0000313" key="11">
    <source>
        <dbReference type="Proteomes" id="UP000192455"/>
    </source>
</evidence>
<dbReference type="NCBIfam" id="TIGR00347">
    <property type="entry name" value="bioD"/>
    <property type="match status" value="1"/>
</dbReference>
<dbReference type="STRING" id="515897.SAMN05421849_2125"/>
<dbReference type="GO" id="GO:0005829">
    <property type="term" value="C:cytosol"/>
    <property type="evidence" value="ECO:0007669"/>
    <property type="project" value="TreeGrafter"/>
</dbReference>
<evidence type="ECO:0000256" key="7">
    <source>
        <dbReference type="ARBA" id="ARBA00022842"/>
    </source>
</evidence>
<keyword evidence="3 9" id="KW-0479">Metal-binding</keyword>
<keyword evidence="1 9" id="KW-0963">Cytoplasm</keyword>
<keyword evidence="7 9" id="KW-0460">Magnesium</keyword>
<evidence type="ECO:0000313" key="10">
    <source>
        <dbReference type="EMBL" id="SIT84491.1"/>
    </source>
</evidence>
<feature type="binding site" evidence="9">
    <location>
        <begin position="12"/>
        <end position="17"/>
    </location>
    <ligand>
        <name>ATP</name>
        <dbReference type="ChEBI" id="CHEBI:30616"/>
    </ligand>
</feature>
<dbReference type="AlphaFoldDB" id="A0A1R3X3K2"/>
<dbReference type="EC" id="6.3.3.3" evidence="9"/>
<dbReference type="CDD" id="cd03109">
    <property type="entry name" value="DTBS"/>
    <property type="match status" value="1"/>
</dbReference>
<keyword evidence="6 9" id="KW-0067">ATP-binding</keyword>
<feature type="binding site" evidence="9">
    <location>
        <begin position="96"/>
        <end position="99"/>
    </location>
    <ligand>
        <name>ATP</name>
        <dbReference type="ChEBI" id="CHEBI:30616"/>
    </ligand>
</feature>
<dbReference type="GO" id="GO:0000287">
    <property type="term" value="F:magnesium ion binding"/>
    <property type="evidence" value="ECO:0007669"/>
    <property type="project" value="UniProtKB-UniRule"/>
</dbReference>
<dbReference type="Pfam" id="PF13500">
    <property type="entry name" value="AAA_26"/>
    <property type="match status" value="1"/>
</dbReference>
<comment type="caution">
    <text evidence="9">Lacks conserved residue(s) required for the propagation of feature annotation.</text>
</comment>
<sequence length="206" mass="21790">MSAVIVTGTDTGIGKTLFSAGLVHALGGAYWKPVQSGLDGETDSAVVRRLSGCPVLPEAYRLRLAASPHLSAEQEGVAIRPERLALPRSDRPLVVEAAGGLMVPLTRRILYLDVMSRWAAPVVLCCRTALGTINHSLLSLAALEAAGCRVAGVVFIGDEMKDSRRVICSIGKARDLGRLPVLPRITRETLSRAFAGIDVAGIRGVL</sequence>
<dbReference type="GO" id="GO:0004141">
    <property type="term" value="F:dethiobiotin synthase activity"/>
    <property type="evidence" value="ECO:0007669"/>
    <property type="project" value="UniProtKB-UniRule"/>
</dbReference>
<feature type="binding site" evidence="9">
    <location>
        <position position="16"/>
    </location>
    <ligand>
        <name>Mg(2+)</name>
        <dbReference type="ChEBI" id="CHEBI:18420"/>
    </ligand>
</feature>
<keyword evidence="4 9" id="KW-0547">Nucleotide-binding</keyword>
<evidence type="ECO:0000256" key="5">
    <source>
        <dbReference type="ARBA" id="ARBA00022756"/>
    </source>
</evidence>
<evidence type="ECO:0000256" key="4">
    <source>
        <dbReference type="ARBA" id="ARBA00022741"/>
    </source>
</evidence>
<feature type="active site" evidence="9">
    <location>
        <position position="32"/>
    </location>
</feature>
<comment type="subunit">
    <text evidence="9">Homodimer.</text>
</comment>
<dbReference type="PANTHER" id="PTHR43210">
    <property type="entry name" value="DETHIOBIOTIN SYNTHETASE"/>
    <property type="match status" value="1"/>
</dbReference>
<evidence type="ECO:0000256" key="1">
    <source>
        <dbReference type="ARBA" id="ARBA00022490"/>
    </source>
</evidence>
<name>A0A1R3X3K2_9RHOB</name>
<dbReference type="UniPathway" id="UPA00078">
    <property type="reaction ID" value="UER00161"/>
</dbReference>
<feature type="binding site" evidence="9">
    <location>
        <position position="43"/>
    </location>
    <ligand>
        <name>ATP</name>
        <dbReference type="ChEBI" id="CHEBI:30616"/>
    </ligand>
</feature>
<evidence type="ECO:0000256" key="9">
    <source>
        <dbReference type="HAMAP-Rule" id="MF_00336"/>
    </source>
</evidence>
<reference evidence="10 11" key="1">
    <citation type="submission" date="2017-01" db="EMBL/GenBank/DDBJ databases">
        <authorList>
            <person name="Mah S.A."/>
            <person name="Swanson W.J."/>
            <person name="Moy G.W."/>
            <person name="Vacquier V.D."/>
        </authorList>
    </citation>
    <scope>NUCLEOTIDE SEQUENCE [LARGE SCALE GENOMIC DNA]</scope>
    <source>
        <strain evidence="10 11">DSM 21219</strain>
    </source>
</reference>
<dbReference type="SUPFAM" id="SSF52540">
    <property type="entry name" value="P-loop containing nucleoside triphosphate hydrolases"/>
    <property type="match status" value="1"/>
</dbReference>
<feature type="binding site" evidence="9">
    <location>
        <position position="96"/>
    </location>
    <ligand>
        <name>Mg(2+)</name>
        <dbReference type="ChEBI" id="CHEBI:18420"/>
    </ligand>
</feature>
<dbReference type="GO" id="GO:0005524">
    <property type="term" value="F:ATP binding"/>
    <property type="evidence" value="ECO:0007669"/>
    <property type="project" value="UniProtKB-UniRule"/>
</dbReference>
<dbReference type="GO" id="GO:0009102">
    <property type="term" value="P:biotin biosynthetic process"/>
    <property type="evidence" value="ECO:0007669"/>
    <property type="project" value="UniProtKB-UniRule"/>
</dbReference>
<gene>
    <name evidence="9" type="primary">bioD</name>
    <name evidence="10" type="ORF">SAMN05421849_2125</name>
</gene>
<comment type="subcellular location">
    <subcellularLocation>
        <location evidence="9">Cytoplasm</location>
    </subcellularLocation>
</comment>
<dbReference type="InterPro" id="IPR004472">
    <property type="entry name" value="DTB_synth_BioD"/>
</dbReference>
<feature type="binding site" evidence="9">
    <location>
        <position position="36"/>
    </location>
    <ligand>
        <name>substrate</name>
    </ligand>
</feature>
<accession>A0A1R3X3K2</accession>
<proteinExistence type="inferred from homology"/>
<evidence type="ECO:0000256" key="2">
    <source>
        <dbReference type="ARBA" id="ARBA00022598"/>
    </source>
</evidence>
<dbReference type="PANTHER" id="PTHR43210:SF2">
    <property type="entry name" value="ATP-DEPENDENT DETHIOBIOTIN SYNTHETASE BIOD 2"/>
    <property type="match status" value="1"/>
</dbReference>
<organism evidence="10 11">
    <name type="scientific">Pontibaca methylaminivorans</name>
    <dbReference type="NCBI Taxonomy" id="515897"/>
    <lineage>
        <taxon>Bacteria</taxon>
        <taxon>Pseudomonadati</taxon>
        <taxon>Pseudomonadota</taxon>
        <taxon>Alphaproteobacteria</taxon>
        <taxon>Rhodobacterales</taxon>
        <taxon>Roseobacteraceae</taxon>
        <taxon>Pontibaca</taxon>
    </lineage>
</organism>
<comment type="similarity">
    <text evidence="9">Belongs to the dethiobiotin synthetase family.</text>
</comment>
<feature type="binding site" evidence="9">
    <location>
        <position position="43"/>
    </location>
    <ligand>
        <name>Mg(2+)</name>
        <dbReference type="ChEBI" id="CHEBI:18420"/>
    </ligand>
</feature>
<dbReference type="RefSeq" id="WP_076649816.1">
    <property type="nucleotide sequence ID" value="NZ_FTPS01000001.1"/>
</dbReference>
<dbReference type="HAMAP" id="MF_00336">
    <property type="entry name" value="BioD"/>
    <property type="match status" value="1"/>
</dbReference>